<comment type="caution">
    <text evidence="1">The sequence shown here is derived from an EMBL/GenBank/DDBJ whole genome shotgun (WGS) entry which is preliminary data.</text>
</comment>
<dbReference type="Proteomes" id="UP000614580">
    <property type="component" value="Unassembled WGS sequence"/>
</dbReference>
<reference evidence="1" key="1">
    <citation type="submission" date="2020-12" db="EMBL/GenBank/DDBJ databases">
        <authorList>
            <person name="Hahn C.J."/>
            <person name="Laso-Perez R."/>
            <person name="Vulcano F."/>
            <person name="Vaziourakis K.-M."/>
            <person name="Stokke R."/>
            <person name="Steen I.H."/>
            <person name="Teske A."/>
            <person name="Boetius A."/>
            <person name="Liebeke M."/>
            <person name="Amann R."/>
            <person name="Knittel K."/>
        </authorList>
    </citation>
    <scope>NUCLEOTIDE SEQUENCE</scope>
    <source>
        <strain evidence="1">Gfbio:c6db26ca-90af-429b-aeed-0e3e8aed0b5e:GoM-Arc1_AMV-AAA_792_C10</strain>
    </source>
</reference>
<dbReference type="AlphaFoldDB" id="A0A812A232"/>
<evidence type="ECO:0000313" key="2">
    <source>
        <dbReference type="Proteomes" id="UP000614580"/>
    </source>
</evidence>
<organism evidence="1 2">
    <name type="scientific">Candidatus Argoarchaeum ethanivorans</name>
    <dbReference type="NCBI Taxonomy" id="2608793"/>
    <lineage>
        <taxon>Archaea</taxon>
        <taxon>Methanobacteriati</taxon>
        <taxon>Methanobacteriota</taxon>
        <taxon>Stenosarchaea group</taxon>
        <taxon>Methanomicrobia</taxon>
        <taxon>Methanosarcinales</taxon>
        <taxon>Methanosarcinales incertae sedis</taxon>
        <taxon>GOM Arc I cluster</taxon>
        <taxon>Candidatus Argoarchaeum</taxon>
    </lineage>
</organism>
<dbReference type="EMBL" id="CAJHZY010000038">
    <property type="protein sequence ID" value="CAD7766989.1"/>
    <property type="molecule type" value="Genomic_DNA"/>
</dbReference>
<sequence length="49" mass="5730">MKLKDCFEKGLLRKVKIHEEVAVKEINATKFIEKIENKLKSAQTKEEGR</sequence>
<name>A0A812A232_9EURY</name>
<accession>A0A812A232</accession>
<evidence type="ECO:0000313" key="1">
    <source>
        <dbReference type="EMBL" id="CAD7766989.1"/>
    </source>
</evidence>
<gene>
    <name evidence="1" type="ORF">DNFNHJIP_00394</name>
</gene>
<protein>
    <submittedName>
        <fullName evidence="1">Uncharacterized protein</fullName>
    </submittedName>
</protein>
<proteinExistence type="predicted"/>